<name>A0A0F9LX53_9ZZZZ</name>
<reference evidence="7" key="1">
    <citation type="journal article" date="2015" name="Nature">
        <title>Complex archaea that bridge the gap between prokaryotes and eukaryotes.</title>
        <authorList>
            <person name="Spang A."/>
            <person name="Saw J.H."/>
            <person name="Jorgensen S.L."/>
            <person name="Zaremba-Niedzwiedzka K."/>
            <person name="Martijn J."/>
            <person name="Lind A.E."/>
            <person name="van Eijk R."/>
            <person name="Schleper C."/>
            <person name="Guy L."/>
            <person name="Ettema T.J."/>
        </authorList>
    </citation>
    <scope>NUCLEOTIDE SEQUENCE</scope>
</reference>
<dbReference type="InterPro" id="IPR056546">
    <property type="entry name" value="MreB_MamK-like"/>
</dbReference>
<evidence type="ECO:0000256" key="1">
    <source>
        <dbReference type="ARBA" id="ARBA00004496"/>
    </source>
</evidence>
<dbReference type="SUPFAM" id="SSF53067">
    <property type="entry name" value="Actin-like ATPase domain"/>
    <property type="match status" value="2"/>
</dbReference>
<keyword evidence="5" id="KW-0133">Cell shape</keyword>
<dbReference type="InterPro" id="IPR043129">
    <property type="entry name" value="ATPase_NBD"/>
</dbReference>
<protein>
    <recommendedName>
        <fullName evidence="8">Cell shape-determining protein MreB</fullName>
    </recommendedName>
</protein>
<organism evidence="7">
    <name type="scientific">marine sediment metagenome</name>
    <dbReference type="NCBI Taxonomy" id="412755"/>
    <lineage>
        <taxon>unclassified sequences</taxon>
        <taxon>metagenomes</taxon>
        <taxon>ecological metagenomes</taxon>
    </lineage>
</organism>
<gene>
    <name evidence="7" type="ORF">LCGC14_1529650</name>
</gene>
<keyword evidence="3" id="KW-0547">Nucleotide-binding</keyword>
<evidence type="ECO:0000256" key="5">
    <source>
        <dbReference type="ARBA" id="ARBA00022960"/>
    </source>
</evidence>
<evidence type="ECO:0000313" key="7">
    <source>
        <dbReference type="EMBL" id="KKM61642.1"/>
    </source>
</evidence>
<evidence type="ECO:0000256" key="6">
    <source>
        <dbReference type="ARBA" id="ARBA00023458"/>
    </source>
</evidence>
<dbReference type="CDD" id="cd10225">
    <property type="entry name" value="ASKHA_NBD_MreB-like"/>
    <property type="match status" value="1"/>
</dbReference>
<dbReference type="GO" id="GO:0000902">
    <property type="term" value="P:cell morphogenesis"/>
    <property type="evidence" value="ECO:0007669"/>
    <property type="project" value="InterPro"/>
</dbReference>
<evidence type="ECO:0000256" key="4">
    <source>
        <dbReference type="ARBA" id="ARBA00022840"/>
    </source>
</evidence>
<sequence length="334" mass="36346">MFAFSKKIGIDLGTTNILIYVEGEGVVLNEPSVVALHKESNRILAIGKEAREMLGRTPSAIVAIKPIEDGVIADYSIVENMLKFYIKKIHKKWLFFPPYLMICIPSGGTSIQKRAVKNAAIKVGCKKVFLIEESKAVAIGANLDITKPEGNMIIDVGGGTTDVAVLSMGDIVTAQTLRTGGNKQNEVISRYLRKKYNLTVGEITTEEIKHNIGYAIYPPKNEKMSIRGRDLLAGLPKTIEVTAEEISETLLEPLSSIVEGTKLVLEKTPPELAADIIEKGIFLAGGGSLLKNFPQLIEETTGITAHLTDDPMSCVVIGTGRALQHIDLLRKTYS</sequence>
<dbReference type="GO" id="GO:0005524">
    <property type="term" value="F:ATP binding"/>
    <property type="evidence" value="ECO:0007669"/>
    <property type="project" value="UniProtKB-KW"/>
</dbReference>
<dbReference type="InterPro" id="IPR004753">
    <property type="entry name" value="MreB"/>
</dbReference>
<dbReference type="GO" id="GO:0005737">
    <property type="term" value="C:cytoplasm"/>
    <property type="evidence" value="ECO:0007669"/>
    <property type="project" value="UniProtKB-SubCell"/>
</dbReference>
<proteinExistence type="inferred from homology"/>
<dbReference type="HAMAP" id="MF_02207">
    <property type="entry name" value="MreB"/>
    <property type="match status" value="1"/>
</dbReference>
<keyword evidence="4" id="KW-0067">ATP-binding</keyword>
<dbReference type="PRINTS" id="PR01652">
    <property type="entry name" value="SHAPEPROTEIN"/>
</dbReference>
<dbReference type="NCBIfam" id="NF010539">
    <property type="entry name" value="PRK13927.1"/>
    <property type="match status" value="1"/>
</dbReference>
<comment type="similarity">
    <text evidence="6">Belongs to the FtsA/MreB family.</text>
</comment>
<accession>A0A0F9LX53</accession>
<dbReference type="PANTHER" id="PTHR42749:SF4">
    <property type="entry name" value="CELL SHAPE-DETERMINING PROTEIN MBL"/>
    <property type="match status" value="1"/>
</dbReference>
<dbReference type="PANTHER" id="PTHR42749">
    <property type="entry name" value="CELL SHAPE-DETERMINING PROTEIN MREB"/>
    <property type="match status" value="1"/>
</dbReference>
<keyword evidence="2" id="KW-0963">Cytoplasm</keyword>
<comment type="subcellular location">
    <subcellularLocation>
        <location evidence="1">Cytoplasm</location>
    </subcellularLocation>
</comment>
<dbReference type="EMBL" id="LAZR01011445">
    <property type="protein sequence ID" value="KKM61642.1"/>
    <property type="molecule type" value="Genomic_DNA"/>
</dbReference>
<dbReference type="Gene3D" id="3.30.420.40">
    <property type="match status" value="3"/>
</dbReference>
<comment type="caution">
    <text evidence="7">The sequence shown here is derived from an EMBL/GenBank/DDBJ whole genome shotgun (WGS) entry which is preliminary data.</text>
</comment>
<dbReference type="AlphaFoldDB" id="A0A0F9LX53"/>
<dbReference type="NCBIfam" id="TIGR00904">
    <property type="entry name" value="mreB"/>
    <property type="match status" value="1"/>
</dbReference>
<dbReference type="GO" id="GO:0008360">
    <property type="term" value="P:regulation of cell shape"/>
    <property type="evidence" value="ECO:0007669"/>
    <property type="project" value="UniProtKB-KW"/>
</dbReference>
<evidence type="ECO:0000256" key="2">
    <source>
        <dbReference type="ARBA" id="ARBA00022490"/>
    </source>
</evidence>
<dbReference type="Pfam" id="PF06723">
    <property type="entry name" value="MreB_Mbl"/>
    <property type="match status" value="1"/>
</dbReference>
<evidence type="ECO:0000256" key="3">
    <source>
        <dbReference type="ARBA" id="ARBA00022741"/>
    </source>
</evidence>
<evidence type="ECO:0008006" key="8">
    <source>
        <dbReference type="Google" id="ProtNLM"/>
    </source>
</evidence>